<protein>
    <submittedName>
        <fullName evidence="1">Acylneuraminate cytidylyltransferase family protein</fullName>
    </submittedName>
</protein>
<reference evidence="1 2" key="1">
    <citation type="journal article" date="2016" name="Int. J. Syst. Evol. Microbiol.">
        <title>Panacibacter ginsenosidivorans gen. nov., sp. nov., with ginsenoside converting activity isolated from soil of a ginseng field.</title>
        <authorList>
            <person name="Siddiqi M.Z."/>
            <person name="Muhammad Shafi S."/>
            <person name="Choi K.D."/>
            <person name="Im W.T."/>
        </authorList>
    </citation>
    <scope>NUCLEOTIDE SEQUENCE [LARGE SCALE GENOMIC DNA]</scope>
    <source>
        <strain evidence="1 2">Gsoil1550</strain>
    </source>
</reference>
<dbReference type="SUPFAM" id="SSF53448">
    <property type="entry name" value="Nucleotide-diphospho-sugar transferases"/>
    <property type="match status" value="1"/>
</dbReference>
<proteinExistence type="predicted"/>
<dbReference type="GO" id="GO:0008781">
    <property type="term" value="F:N-acylneuraminate cytidylyltransferase activity"/>
    <property type="evidence" value="ECO:0007669"/>
    <property type="project" value="TreeGrafter"/>
</dbReference>
<dbReference type="InterPro" id="IPR003329">
    <property type="entry name" value="Cytidylyl_trans"/>
</dbReference>
<dbReference type="EMBL" id="CP042435">
    <property type="protein sequence ID" value="QEC69064.1"/>
    <property type="molecule type" value="Genomic_DNA"/>
</dbReference>
<keyword evidence="1" id="KW-0808">Transferase</keyword>
<dbReference type="CDD" id="cd02513">
    <property type="entry name" value="CMP-NeuAc_Synthase"/>
    <property type="match status" value="1"/>
</dbReference>
<dbReference type="PANTHER" id="PTHR21485:SF6">
    <property type="entry name" value="N-ACYLNEURAMINATE CYTIDYLYLTRANSFERASE-RELATED"/>
    <property type="match status" value="1"/>
</dbReference>
<gene>
    <name evidence="1" type="ORF">FRZ67_17745</name>
</gene>
<dbReference type="Gene3D" id="3.90.550.10">
    <property type="entry name" value="Spore Coat Polysaccharide Biosynthesis Protein SpsA, Chain A"/>
    <property type="match status" value="1"/>
</dbReference>
<dbReference type="InterPro" id="IPR050793">
    <property type="entry name" value="CMP-NeuNAc_synthase"/>
</dbReference>
<evidence type="ECO:0000313" key="2">
    <source>
        <dbReference type="Proteomes" id="UP000321533"/>
    </source>
</evidence>
<dbReference type="Proteomes" id="UP000321533">
    <property type="component" value="Chromosome"/>
</dbReference>
<dbReference type="Pfam" id="PF02348">
    <property type="entry name" value="CTP_transf_3"/>
    <property type="match status" value="1"/>
</dbReference>
<name>A0A5B8VC96_9BACT</name>
<keyword evidence="2" id="KW-1185">Reference proteome</keyword>
<dbReference type="PANTHER" id="PTHR21485">
    <property type="entry name" value="HAD SUPERFAMILY MEMBERS CMAS AND KDSC"/>
    <property type="match status" value="1"/>
</dbReference>
<keyword evidence="1" id="KW-0548">Nucleotidyltransferase</keyword>
<dbReference type="KEGG" id="pgin:FRZ67_17745"/>
<dbReference type="InterPro" id="IPR029044">
    <property type="entry name" value="Nucleotide-diphossugar_trans"/>
</dbReference>
<accession>A0A5B8VC96</accession>
<dbReference type="AlphaFoldDB" id="A0A5B8VC96"/>
<sequence length="252" mass="28378">MKIQKQVNKVLEILAIIPARGGSKGLPGKNIRLLTGHPLIAYSILAAQQSKYITRTIVSTDDENIAAVSKQYGAELPFIRPSAIAQDLSTDFEVFTHALEWLQENENYIPDYIVQLRPTSPVRLNGMIDQCINKMLQHPEADSLRIITEAPVTPYKMWLAADNDTAMRPLLTLDGVTESYNMPRQNLPKVYWQTGTLDIIKTNVITEMKMMSGKMILPHIVPSYLAVDIDDLKSFEQAAEVIAQYDCIKFEN</sequence>
<organism evidence="1 2">
    <name type="scientific">Panacibacter ginsenosidivorans</name>
    <dbReference type="NCBI Taxonomy" id="1813871"/>
    <lineage>
        <taxon>Bacteria</taxon>
        <taxon>Pseudomonadati</taxon>
        <taxon>Bacteroidota</taxon>
        <taxon>Chitinophagia</taxon>
        <taxon>Chitinophagales</taxon>
        <taxon>Chitinophagaceae</taxon>
        <taxon>Panacibacter</taxon>
    </lineage>
</organism>
<evidence type="ECO:0000313" key="1">
    <source>
        <dbReference type="EMBL" id="QEC69064.1"/>
    </source>
</evidence>